<dbReference type="Pfam" id="PF26345">
    <property type="entry name" value="ScoMcrA_N"/>
    <property type="match status" value="1"/>
</dbReference>
<proteinExistence type="predicted"/>
<accession>A0A1I2G1L7</accession>
<keyword evidence="3" id="KW-1185">Reference proteome</keyword>
<evidence type="ECO:0000313" key="3">
    <source>
        <dbReference type="Proteomes" id="UP000198520"/>
    </source>
</evidence>
<sequence length="99" mass="10799">MAAIERDDVVQAVFEYDRLGTPVVLRQYGFRTSQGYDVVHEASDYPSKAVVGVAHRYATGELASSRSFDGGKRGAARILRDLGFTVTDPTNDAMALTEN</sequence>
<dbReference type="InterPro" id="IPR058807">
    <property type="entry name" value="ScoMcrA_N"/>
</dbReference>
<dbReference type="EMBL" id="FONZ01000002">
    <property type="protein sequence ID" value="SFF10973.1"/>
    <property type="molecule type" value="Genomic_DNA"/>
</dbReference>
<protein>
    <recommendedName>
        <fullName evidence="1">ScoMcrA-like N-terminal head domain-containing protein</fullName>
    </recommendedName>
</protein>
<feature type="domain" description="ScoMcrA-like N-terminal head" evidence="1">
    <location>
        <begin position="3"/>
        <end position="87"/>
    </location>
</feature>
<evidence type="ECO:0000259" key="1">
    <source>
        <dbReference type="Pfam" id="PF26345"/>
    </source>
</evidence>
<dbReference type="RefSeq" id="WP_093377036.1">
    <property type="nucleotide sequence ID" value="NZ_BNAN01000002.1"/>
</dbReference>
<dbReference type="AlphaFoldDB" id="A0A1I2G1L7"/>
<gene>
    <name evidence="2" type="ORF">SAMN04488035_1645</name>
</gene>
<organism evidence="2 3">
    <name type="scientific">Flavimobilis marinus</name>
    <dbReference type="NCBI Taxonomy" id="285351"/>
    <lineage>
        <taxon>Bacteria</taxon>
        <taxon>Bacillati</taxon>
        <taxon>Actinomycetota</taxon>
        <taxon>Actinomycetes</taxon>
        <taxon>Micrococcales</taxon>
        <taxon>Jonesiaceae</taxon>
        <taxon>Flavimobilis</taxon>
    </lineage>
</organism>
<evidence type="ECO:0000313" key="2">
    <source>
        <dbReference type="EMBL" id="SFF10973.1"/>
    </source>
</evidence>
<name>A0A1I2G1L7_9MICO</name>
<dbReference type="OrthoDB" id="9802640at2"/>
<dbReference type="Proteomes" id="UP000198520">
    <property type="component" value="Unassembled WGS sequence"/>
</dbReference>
<reference evidence="3" key="1">
    <citation type="submission" date="2016-10" db="EMBL/GenBank/DDBJ databases">
        <authorList>
            <person name="Varghese N."/>
            <person name="Submissions S."/>
        </authorList>
    </citation>
    <scope>NUCLEOTIDE SEQUENCE [LARGE SCALE GENOMIC DNA]</scope>
    <source>
        <strain evidence="3">DSM 19083</strain>
    </source>
</reference>
<dbReference type="STRING" id="285351.SAMN04488035_1645"/>